<accession>A0ABV0F3N6</accession>
<evidence type="ECO:0000313" key="1">
    <source>
        <dbReference type="EMBL" id="MEO1781879.1"/>
    </source>
</evidence>
<reference evidence="1 2" key="2">
    <citation type="submission" date="2024-02" db="EMBL/GenBank/DDBJ databases">
        <title>The Genome Sequence of Enterococcus diestrammenae JM9A.</title>
        <authorList>
            <person name="Earl A."/>
            <person name="Manson A."/>
            <person name="Gilmore M."/>
            <person name="Sanders J."/>
            <person name="Shea T."/>
            <person name="Howe W."/>
            <person name="Livny J."/>
            <person name="Cuomo C."/>
            <person name="Neafsey D."/>
            <person name="Birren B."/>
        </authorList>
    </citation>
    <scope>NUCLEOTIDE SEQUENCE [LARGE SCALE GENOMIC DNA]</scope>
    <source>
        <strain evidence="1 2">JM9A</strain>
    </source>
</reference>
<keyword evidence="2" id="KW-1185">Reference proteome</keyword>
<protein>
    <submittedName>
        <fullName evidence="1">Uncharacterized protein</fullName>
    </submittedName>
</protein>
<reference evidence="2" key="1">
    <citation type="submission" date="2016-06" db="EMBL/GenBank/DDBJ databases">
        <title>Four novel species of enterococci isolated from chicken manure.</title>
        <authorList>
            <person name="Van Tyne D."/>
        </authorList>
    </citation>
    <scope>NUCLEOTIDE SEQUENCE [LARGE SCALE GENOMIC DNA]</scope>
    <source>
        <strain evidence="2">JM9A</strain>
    </source>
</reference>
<evidence type="ECO:0000313" key="2">
    <source>
        <dbReference type="Proteomes" id="UP001429357"/>
    </source>
</evidence>
<dbReference type="Proteomes" id="UP001429357">
    <property type="component" value="Unassembled WGS sequence"/>
</dbReference>
<dbReference type="RefSeq" id="WP_161868586.1">
    <property type="nucleotide sequence ID" value="NZ_JBMRGR010000002.1"/>
</dbReference>
<sequence>MKKRQRKKQAYKQYIRDIFEGYETMITDPAKEKLEFHYLKEETLIYRDENQQIRFLTRDM</sequence>
<comment type="caution">
    <text evidence="1">The sequence shown here is derived from an EMBL/GenBank/DDBJ whole genome shotgun (WGS) entry which is preliminary data.</text>
</comment>
<name>A0ABV0F3N6_9ENTE</name>
<organism evidence="1 2">
    <name type="scientific">Enterococcus diestrammenae</name>
    <dbReference type="NCBI Taxonomy" id="1155073"/>
    <lineage>
        <taxon>Bacteria</taxon>
        <taxon>Bacillati</taxon>
        <taxon>Bacillota</taxon>
        <taxon>Bacilli</taxon>
        <taxon>Lactobacillales</taxon>
        <taxon>Enterococcaceae</taxon>
        <taxon>Enterococcus</taxon>
    </lineage>
</organism>
<gene>
    <name evidence="1" type="ORF">BAU18_001468</name>
</gene>
<dbReference type="EMBL" id="MAEI02000001">
    <property type="protein sequence ID" value="MEO1781879.1"/>
    <property type="molecule type" value="Genomic_DNA"/>
</dbReference>
<proteinExistence type="predicted"/>